<evidence type="ECO:0000259" key="2">
    <source>
        <dbReference type="Pfam" id="PF18451"/>
    </source>
</evidence>
<organism evidence="3 4">
    <name type="scientific">Peptoanaerobacter stomatis</name>
    <dbReference type="NCBI Taxonomy" id="796937"/>
    <lineage>
        <taxon>Bacteria</taxon>
        <taxon>Bacillati</taxon>
        <taxon>Bacillota</taxon>
        <taxon>Clostridia</taxon>
        <taxon>Peptostreptococcales</taxon>
        <taxon>Filifactoraceae</taxon>
        <taxon>Peptoanaerobacter</taxon>
    </lineage>
</organism>
<dbReference type="AlphaFoldDB" id="J5UJA3"/>
<proteinExistence type="predicted"/>
<evidence type="ECO:0000259" key="1">
    <source>
        <dbReference type="Pfam" id="PF04233"/>
    </source>
</evidence>
<dbReference type="Pfam" id="PF04233">
    <property type="entry name" value="Phage_Mu_F"/>
    <property type="match status" value="1"/>
</dbReference>
<protein>
    <submittedName>
        <fullName evidence="3">Phage protein F-like protein</fullName>
    </submittedName>
</protein>
<feature type="domain" description="Phage head morphogenesis" evidence="1">
    <location>
        <begin position="147"/>
        <end position="267"/>
    </location>
</feature>
<gene>
    <name evidence="3" type="ORF">HMPREF1143_0507</name>
</gene>
<reference evidence="3 4" key="1">
    <citation type="submission" date="2012-07" db="EMBL/GenBank/DDBJ databases">
        <authorList>
            <person name="Durkin A.S."/>
            <person name="McCorrison J."/>
            <person name="Torralba M."/>
            <person name="Gillis M."/>
            <person name="Methe B."/>
            <person name="Sutton G."/>
            <person name="Nelson K.E."/>
        </authorList>
    </citation>
    <scope>NUCLEOTIDE SEQUENCE [LARGE SCALE GENOMIC DNA]</scope>
    <source>
        <strain evidence="3 4">OBRC8</strain>
    </source>
</reference>
<evidence type="ECO:0000313" key="3">
    <source>
        <dbReference type="EMBL" id="EJU22974.1"/>
    </source>
</evidence>
<dbReference type="Proteomes" id="UP000005244">
    <property type="component" value="Unassembled WGS sequence"/>
</dbReference>
<feature type="domain" description="tRNA nuclease CdiA C-terminal" evidence="2">
    <location>
        <begin position="355"/>
        <end position="434"/>
    </location>
</feature>
<dbReference type="GO" id="GO:0004549">
    <property type="term" value="F:tRNA-specific ribonuclease activity"/>
    <property type="evidence" value="ECO:0007669"/>
    <property type="project" value="InterPro"/>
</dbReference>
<dbReference type="InterPro" id="IPR040559">
    <property type="entry name" value="CdiA_C"/>
</dbReference>
<dbReference type="CDD" id="cd13442">
    <property type="entry name" value="CDI_toxin_Bp1026b-like"/>
    <property type="match status" value="1"/>
</dbReference>
<dbReference type="EMBL" id="ALNK01000017">
    <property type="protein sequence ID" value="EJU22974.1"/>
    <property type="molecule type" value="Genomic_DNA"/>
</dbReference>
<dbReference type="Pfam" id="PF18451">
    <property type="entry name" value="CdiA_C"/>
    <property type="match status" value="1"/>
</dbReference>
<comment type="caution">
    <text evidence="3">The sequence shown here is derived from an EMBL/GenBank/DDBJ whole genome shotgun (WGS) entry which is preliminary data.</text>
</comment>
<keyword evidence="4" id="KW-1185">Reference proteome</keyword>
<dbReference type="RefSeq" id="WP_009530868.1">
    <property type="nucleotide sequence ID" value="NZ_ALNK01000017.1"/>
</dbReference>
<dbReference type="InterPro" id="IPR033806">
    <property type="entry name" value="CDI_toxin_Bp1026b-like"/>
</dbReference>
<dbReference type="InterPro" id="IPR006528">
    <property type="entry name" value="Phage_head_morphogenesis_dom"/>
</dbReference>
<sequence>MLDEFQELDNLVQKILKMSEKDIQKNYKKTLEELRTTIRKQYDKYEKGGKLDIKEMSKYDRLKKFDDEIKIKLYQLYKNNNALINATLTNICETTRDIVVDTAQNKTKKSLIAIKKTLDIEKTVNEEMAGLHWANRTAHHRNEVIYQVQKTLKEGLSYGSTYKQMSDRLTEKLNGDVLKPIRIIRTEGARVHASTQMQSLDKIAEKGVKMTKKWLSAKDERVRDMHRQMHGISVAYEDDFALPDGTKTKMPHLSGVAKHDINCRCIVTIDFAKNIDKNTNFKGNLENWKVVDSKNSKTVTELHEYDIDGVKYKVDGRHVKLDYDSNEKNIADIIAQKYGKDVQMVPRILEPKKCRTPDYLINGEKYDLKSPTGSGKNTIYDIVKSSKNQADNCIIALNKTNLSMEDVEEQINKIYKSKHTEFIKEIVLFKDNQIIRAYYKK</sequence>
<dbReference type="Gene3D" id="3.40.1350.120">
    <property type="match status" value="1"/>
</dbReference>
<accession>J5UJA3</accession>
<evidence type="ECO:0000313" key="4">
    <source>
        <dbReference type="Proteomes" id="UP000005244"/>
    </source>
</evidence>
<name>J5UJA3_9FIRM</name>